<keyword evidence="7" id="KW-0663">Pyridoxal phosphate</keyword>
<dbReference type="InterPro" id="IPR000524">
    <property type="entry name" value="Tscrpt_reg_HTH_GntR"/>
</dbReference>
<evidence type="ECO:0000256" key="5">
    <source>
        <dbReference type="ARBA" id="ARBA00022576"/>
    </source>
</evidence>
<comment type="similarity">
    <text evidence="3">Belongs to the class-I pyridoxal-phosphate-dependent aminotransferase family.</text>
</comment>
<dbReference type="Gene3D" id="3.40.640.10">
    <property type="entry name" value="Type I PLP-dependent aspartate aminotransferase-like (Major domain)"/>
    <property type="match status" value="1"/>
</dbReference>
<dbReference type="InterPro" id="IPR015424">
    <property type="entry name" value="PyrdxlP-dep_Trfase"/>
</dbReference>
<comment type="cofactor">
    <cofactor evidence="1">
        <name>pyridoxal 5'-phosphate</name>
        <dbReference type="ChEBI" id="CHEBI:597326"/>
    </cofactor>
</comment>
<dbReference type="Gene3D" id="1.10.10.10">
    <property type="entry name" value="Winged helix-like DNA-binding domain superfamily/Winged helix DNA-binding domain"/>
    <property type="match status" value="1"/>
</dbReference>
<organism evidence="12 13">
    <name type="scientific">Sporolactobacillus shoreae</name>
    <dbReference type="NCBI Taxonomy" id="1465501"/>
    <lineage>
        <taxon>Bacteria</taxon>
        <taxon>Bacillati</taxon>
        <taxon>Bacillota</taxon>
        <taxon>Bacilli</taxon>
        <taxon>Bacillales</taxon>
        <taxon>Sporolactobacillaceae</taxon>
        <taxon>Sporolactobacillus</taxon>
    </lineage>
</organism>
<dbReference type="GO" id="GO:0003677">
    <property type="term" value="F:DNA binding"/>
    <property type="evidence" value="ECO:0007669"/>
    <property type="project" value="UniProtKB-KW"/>
</dbReference>
<comment type="similarity">
    <text evidence="2">In the C-terminal section; belongs to the class-I pyridoxal-phosphate-dependent aminotransferase family.</text>
</comment>
<dbReference type="CDD" id="cd00609">
    <property type="entry name" value="AAT_like"/>
    <property type="match status" value="1"/>
</dbReference>
<evidence type="ECO:0000313" key="13">
    <source>
        <dbReference type="Proteomes" id="UP000298347"/>
    </source>
</evidence>
<evidence type="ECO:0000256" key="10">
    <source>
        <dbReference type="ARBA" id="ARBA00023163"/>
    </source>
</evidence>
<dbReference type="Gene3D" id="3.90.1150.10">
    <property type="entry name" value="Aspartate Aminotransferase, domain 1"/>
    <property type="match status" value="1"/>
</dbReference>
<evidence type="ECO:0000259" key="11">
    <source>
        <dbReference type="PROSITE" id="PS50949"/>
    </source>
</evidence>
<sequence>MRLKINKEFPFPVYLQIKNSIKEQILTGILPPGFVLPPERKLADSNGVSRTTVIRAYDELKALGLVESYIGKGTVVTERREPDTSNKQSYVFPLSWYPLFDKKLGYVSDTITDIMNVGHQKDMISFAAGVGDPDLYPIKQLKAIQAERAYNSEALNLCAVEGYYPLRESLSKLMQFRSLSVSPKEVMILSGSMQGIDFTARTFLSPGDAVIVEEPTFLQAIQCFRAAGAKIIGIPLDDEGIRTDVLEAQLSRYKPKFIYTIPTFHNPTGIVMSMKRKMELLHLAYKYQVPVLEDDPYGEISFDQQERPPLKALDSYDYVIYLGTFSKVLFSGTRVGWVIGPEPVMKRFALLKQITDLHVNTPGQFMLDRYLREGFYEAHLKNELAVYKKKRDFMAAALRQNHGLIAFNVPDGGYYHWCRIPEQVSQKDLLSLCASKGMLFTPGTVFYPQESDGAHFLRLNYTYESFERITKGVAILIEALEKLNGQKTEDRVHRENRPIV</sequence>
<evidence type="ECO:0000256" key="2">
    <source>
        <dbReference type="ARBA" id="ARBA00005384"/>
    </source>
</evidence>
<feature type="domain" description="HTH gntR-type" evidence="11">
    <location>
        <begin position="11"/>
        <end position="79"/>
    </location>
</feature>
<keyword evidence="10" id="KW-0804">Transcription</keyword>
<evidence type="ECO:0000313" key="12">
    <source>
        <dbReference type="EMBL" id="TGA96284.1"/>
    </source>
</evidence>
<dbReference type="Pfam" id="PF00392">
    <property type="entry name" value="GntR"/>
    <property type="match status" value="1"/>
</dbReference>
<dbReference type="Proteomes" id="UP000298347">
    <property type="component" value="Unassembled WGS sequence"/>
</dbReference>
<keyword evidence="6 12" id="KW-0808">Transferase</keyword>
<keyword evidence="13" id="KW-1185">Reference proteome</keyword>
<keyword evidence="9" id="KW-0238">DNA-binding</keyword>
<evidence type="ECO:0000256" key="3">
    <source>
        <dbReference type="ARBA" id="ARBA00007441"/>
    </source>
</evidence>
<proteinExistence type="inferred from homology"/>
<dbReference type="PRINTS" id="PR00035">
    <property type="entry name" value="HTHGNTR"/>
</dbReference>
<dbReference type="PANTHER" id="PTHR46577">
    <property type="entry name" value="HTH-TYPE TRANSCRIPTIONAL REGULATORY PROTEIN GABR"/>
    <property type="match status" value="1"/>
</dbReference>
<dbReference type="FunFam" id="3.40.640.10:FF:000053">
    <property type="entry name" value="Aminotransferase, class I"/>
    <property type="match status" value="1"/>
</dbReference>
<name>A0A4Z0GKX7_9BACL</name>
<reference evidence="12 13" key="1">
    <citation type="journal article" date="2015" name="Int. J. Syst. Evol. Microbiol.">
        <title>Sporolactobacillus shoreae sp. nov. and Sporolactobacillus spathodeae sp. nov., two spore-forming lactic acid bacteria isolated from tree barks in Thailand.</title>
        <authorList>
            <person name="Thamacharoensuk T."/>
            <person name="Kitahara M."/>
            <person name="Ohkuma M."/>
            <person name="Thongchul N."/>
            <person name="Tanasupawat S."/>
        </authorList>
    </citation>
    <scope>NUCLEOTIDE SEQUENCE [LARGE SCALE GENOMIC DNA]</scope>
    <source>
        <strain evidence="12 13">BK92</strain>
    </source>
</reference>
<keyword evidence="8" id="KW-0805">Transcription regulation</keyword>
<dbReference type="AlphaFoldDB" id="A0A4Z0GKX7"/>
<evidence type="ECO:0000256" key="9">
    <source>
        <dbReference type="ARBA" id="ARBA00023125"/>
    </source>
</evidence>
<dbReference type="SUPFAM" id="SSF53383">
    <property type="entry name" value="PLP-dependent transferases"/>
    <property type="match status" value="1"/>
</dbReference>
<dbReference type="RefSeq" id="WP_135349812.1">
    <property type="nucleotide sequence ID" value="NZ_SRJD01000027.1"/>
</dbReference>
<accession>A0A4Z0GKX7</accession>
<keyword evidence="5 12" id="KW-0032">Aminotransferase</keyword>
<dbReference type="EMBL" id="SRJD01000027">
    <property type="protein sequence ID" value="TGA96284.1"/>
    <property type="molecule type" value="Genomic_DNA"/>
</dbReference>
<evidence type="ECO:0000256" key="4">
    <source>
        <dbReference type="ARBA" id="ARBA00011738"/>
    </source>
</evidence>
<dbReference type="InterPro" id="IPR004839">
    <property type="entry name" value="Aminotransferase_I/II_large"/>
</dbReference>
<evidence type="ECO:0000256" key="7">
    <source>
        <dbReference type="ARBA" id="ARBA00022898"/>
    </source>
</evidence>
<comment type="caution">
    <text evidence="12">The sequence shown here is derived from an EMBL/GenBank/DDBJ whole genome shotgun (WGS) entry which is preliminary data.</text>
</comment>
<dbReference type="InterPro" id="IPR015422">
    <property type="entry name" value="PyrdxlP-dep_Trfase_small"/>
</dbReference>
<protein>
    <submittedName>
        <fullName evidence="12">PLP-dependent aminotransferase family protein</fullName>
    </submittedName>
</protein>
<dbReference type="OrthoDB" id="9802601at2"/>
<gene>
    <name evidence="12" type="ORF">E4665_16030</name>
</gene>
<dbReference type="InterPro" id="IPR015421">
    <property type="entry name" value="PyrdxlP-dep_Trfase_major"/>
</dbReference>
<dbReference type="Pfam" id="PF00155">
    <property type="entry name" value="Aminotran_1_2"/>
    <property type="match status" value="1"/>
</dbReference>
<dbReference type="InterPro" id="IPR051446">
    <property type="entry name" value="HTH_trans_reg/aminotransferase"/>
</dbReference>
<evidence type="ECO:0000256" key="6">
    <source>
        <dbReference type="ARBA" id="ARBA00022679"/>
    </source>
</evidence>
<evidence type="ECO:0000256" key="1">
    <source>
        <dbReference type="ARBA" id="ARBA00001933"/>
    </source>
</evidence>
<dbReference type="GO" id="GO:0008483">
    <property type="term" value="F:transaminase activity"/>
    <property type="evidence" value="ECO:0007669"/>
    <property type="project" value="UniProtKB-KW"/>
</dbReference>
<dbReference type="InterPro" id="IPR036390">
    <property type="entry name" value="WH_DNA-bd_sf"/>
</dbReference>
<dbReference type="SMART" id="SM00345">
    <property type="entry name" value="HTH_GNTR"/>
    <property type="match status" value="1"/>
</dbReference>
<dbReference type="PANTHER" id="PTHR46577:SF2">
    <property type="entry name" value="TRANSCRIPTIONAL REGULATORY PROTEIN"/>
    <property type="match status" value="1"/>
</dbReference>
<comment type="subunit">
    <text evidence="4">Homodimer.</text>
</comment>
<evidence type="ECO:0000256" key="8">
    <source>
        <dbReference type="ARBA" id="ARBA00023015"/>
    </source>
</evidence>
<dbReference type="GO" id="GO:0030170">
    <property type="term" value="F:pyridoxal phosphate binding"/>
    <property type="evidence" value="ECO:0007669"/>
    <property type="project" value="InterPro"/>
</dbReference>
<dbReference type="InterPro" id="IPR036388">
    <property type="entry name" value="WH-like_DNA-bd_sf"/>
</dbReference>
<dbReference type="GO" id="GO:0003700">
    <property type="term" value="F:DNA-binding transcription factor activity"/>
    <property type="evidence" value="ECO:0007669"/>
    <property type="project" value="InterPro"/>
</dbReference>
<dbReference type="CDD" id="cd07377">
    <property type="entry name" value="WHTH_GntR"/>
    <property type="match status" value="1"/>
</dbReference>
<dbReference type="PROSITE" id="PS50949">
    <property type="entry name" value="HTH_GNTR"/>
    <property type="match status" value="1"/>
</dbReference>
<dbReference type="SUPFAM" id="SSF46785">
    <property type="entry name" value="Winged helix' DNA-binding domain"/>
    <property type="match status" value="1"/>
</dbReference>